<dbReference type="AlphaFoldDB" id="A0A448WF95"/>
<keyword evidence="2" id="KW-1185">Reference proteome</keyword>
<gene>
    <name evidence="1" type="ORF">PXEA_LOCUS3785</name>
</gene>
<organism evidence="1 2">
    <name type="scientific">Protopolystoma xenopodis</name>
    <dbReference type="NCBI Taxonomy" id="117903"/>
    <lineage>
        <taxon>Eukaryota</taxon>
        <taxon>Metazoa</taxon>
        <taxon>Spiralia</taxon>
        <taxon>Lophotrochozoa</taxon>
        <taxon>Platyhelminthes</taxon>
        <taxon>Monogenea</taxon>
        <taxon>Polyopisthocotylea</taxon>
        <taxon>Polystomatidea</taxon>
        <taxon>Polystomatidae</taxon>
        <taxon>Protopolystoma</taxon>
    </lineage>
</organism>
<sequence length="174" mass="19546">MYAYLRGIIRPVTLTPALCADDNRHIWCLKRYKWVDLGIATWFCCQGDLVERTLSEVLGQHQIVKLAVSANPAFFKSPVHSVSFSRDTDGFSYPATSLSVDFVSCPGDADFPSCSTNILLLTVAALDAIDSRAIQFVNLIVLRRQQRLQFLVQFTGRQEYSLLLVLPLSDLIFI</sequence>
<protein>
    <submittedName>
        <fullName evidence="1">Uncharacterized protein</fullName>
    </submittedName>
</protein>
<proteinExistence type="predicted"/>
<dbReference type="EMBL" id="CAAALY010008732">
    <property type="protein sequence ID" value="VEL10345.1"/>
    <property type="molecule type" value="Genomic_DNA"/>
</dbReference>
<accession>A0A448WF95</accession>
<name>A0A448WF95_9PLAT</name>
<evidence type="ECO:0000313" key="1">
    <source>
        <dbReference type="EMBL" id="VEL10345.1"/>
    </source>
</evidence>
<reference evidence="1" key="1">
    <citation type="submission" date="2018-11" db="EMBL/GenBank/DDBJ databases">
        <authorList>
            <consortium name="Pathogen Informatics"/>
        </authorList>
    </citation>
    <scope>NUCLEOTIDE SEQUENCE</scope>
</reference>
<dbReference type="Proteomes" id="UP000784294">
    <property type="component" value="Unassembled WGS sequence"/>
</dbReference>
<comment type="caution">
    <text evidence="1">The sequence shown here is derived from an EMBL/GenBank/DDBJ whole genome shotgun (WGS) entry which is preliminary data.</text>
</comment>
<evidence type="ECO:0000313" key="2">
    <source>
        <dbReference type="Proteomes" id="UP000784294"/>
    </source>
</evidence>